<dbReference type="EMBL" id="JAGFBR010000016">
    <property type="protein sequence ID" value="KAH0453267.1"/>
    <property type="molecule type" value="Genomic_DNA"/>
</dbReference>
<name>A0AAV7GAK7_DENCH</name>
<reference evidence="1 2" key="1">
    <citation type="journal article" date="2021" name="Hortic Res">
        <title>Chromosome-scale assembly of the Dendrobium chrysotoxum genome enhances the understanding of orchid evolution.</title>
        <authorList>
            <person name="Zhang Y."/>
            <person name="Zhang G.Q."/>
            <person name="Zhang D."/>
            <person name="Liu X.D."/>
            <person name="Xu X.Y."/>
            <person name="Sun W.H."/>
            <person name="Yu X."/>
            <person name="Zhu X."/>
            <person name="Wang Z.W."/>
            <person name="Zhao X."/>
            <person name="Zhong W.Y."/>
            <person name="Chen H."/>
            <person name="Yin W.L."/>
            <person name="Huang T."/>
            <person name="Niu S.C."/>
            <person name="Liu Z.J."/>
        </authorList>
    </citation>
    <scope>NUCLEOTIDE SEQUENCE [LARGE SCALE GENOMIC DNA]</scope>
    <source>
        <strain evidence="1">Lindl</strain>
    </source>
</reference>
<evidence type="ECO:0000313" key="2">
    <source>
        <dbReference type="Proteomes" id="UP000775213"/>
    </source>
</evidence>
<accession>A0AAV7GAK7</accession>
<evidence type="ECO:0000313" key="1">
    <source>
        <dbReference type="EMBL" id="KAH0453267.1"/>
    </source>
</evidence>
<gene>
    <name evidence="1" type="ORF">IEQ34_017591</name>
</gene>
<sequence>MQYTTWILSAIHIAETIGHVKEITAMTNTVDVQRFGNRCKENSIQLYPGIFFKPLPLRPFLIFATPSQFPAEAYIFDTAFSGSNSMSFQAANSARLASLWSLQALNNGPHTRTSALNGIFSMTFTAASRCPERPRRSTMHA</sequence>
<dbReference type="AlphaFoldDB" id="A0AAV7GAK7"/>
<comment type="caution">
    <text evidence="1">The sequence shown here is derived from an EMBL/GenBank/DDBJ whole genome shotgun (WGS) entry which is preliminary data.</text>
</comment>
<organism evidence="1 2">
    <name type="scientific">Dendrobium chrysotoxum</name>
    <name type="common">Orchid</name>
    <dbReference type="NCBI Taxonomy" id="161865"/>
    <lineage>
        <taxon>Eukaryota</taxon>
        <taxon>Viridiplantae</taxon>
        <taxon>Streptophyta</taxon>
        <taxon>Embryophyta</taxon>
        <taxon>Tracheophyta</taxon>
        <taxon>Spermatophyta</taxon>
        <taxon>Magnoliopsida</taxon>
        <taxon>Liliopsida</taxon>
        <taxon>Asparagales</taxon>
        <taxon>Orchidaceae</taxon>
        <taxon>Epidendroideae</taxon>
        <taxon>Malaxideae</taxon>
        <taxon>Dendrobiinae</taxon>
        <taxon>Dendrobium</taxon>
    </lineage>
</organism>
<proteinExistence type="predicted"/>
<dbReference type="Proteomes" id="UP000775213">
    <property type="component" value="Unassembled WGS sequence"/>
</dbReference>
<keyword evidence="2" id="KW-1185">Reference proteome</keyword>
<protein>
    <submittedName>
        <fullName evidence="1">Uncharacterized protein</fullName>
    </submittedName>
</protein>